<evidence type="ECO:0000313" key="2">
    <source>
        <dbReference type="EMBL" id="MEB4593536.1"/>
    </source>
</evidence>
<name>A0ABU6D358_9GAMM</name>
<sequence length="626" mass="69642">MIKIFIRDEDGCNAAVDTRDAVRQQQLAGVFGRSEEIGLLTQAWTSSQSHLLLLNGATGVGKTALLQKWLHSMQSKQWLDADAVYCWSFYPPDLAHSIQDPVEEFFHHALLWFGGEEAAACPNLLQGEMLARLSQSHHTLLILDGLEILQARSGSSIGKLGDPRMLTLLERLAEHNPGLCVAVSREPLEGGFATKAGVQRYGLENLPEEDCIGLLRYKGVQGEDDRLRQMAVDYGQNPLTLTLLGGYLAVWHGGDWRRMDRIPVLMDQQQDGRQARRILVANATELAGKPGESLLYLLSMLYRPTHWSRLENLLGAKRGWPLLRLFQKKNQDNYSSLVASFGRLGQKKRYEATLQLRELGLLSLTGRCFWLPQWVREAYQRQFRYDWPTAWKEANQRLMLFHATLPKEPEALDITPLSAMQPRIPFSTVPLDAVTPPETAPVDVAMVEAALRVMATEPVAETTPLMAEPQEAEAPAIVVAQEAEIVPGETDAVEAEAVPEADVVSVEEAVDAIVVETLPTVSGQPALDLPEMETEALAPATIAEEPQAIAPEPQAVAANIVPFVPRVTITSADLQEIGQLADQLQQFHNSLQMLQIRTKKFQKCIRQLDKEVQSMHYQHTRTRTGS</sequence>
<dbReference type="InterPro" id="IPR041664">
    <property type="entry name" value="AAA_16"/>
</dbReference>
<dbReference type="SUPFAM" id="SSF52540">
    <property type="entry name" value="P-loop containing nucleoside triphosphate hydrolases"/>
    <property type="match status" value="1"/>
</dbReference>
<dbReference type="Pfam" id="PF13191">
    <property type="entry name" value="AAA_16"/>
    <property type="match status" value="1"/>
</dbReference>
<dbReference type="RefSeq" id="WP_324698512.1">
    <property type="nucleotide sequence ID" value="NZ_JAYMYJ010000160.1"/>
</dbReference>
<evidence type="ECO:0000259" key="1">
    <source>
        <dbReference type="Pfam" id="PF13191"/>
    </source>
</evidence>
<accession>A0ABU6D358</accession>
<proteinExistence type="predicted"/>
<evidence type="ECO:0000313" key="3">
    <source>
        <dbReference type="Proteomes" id="UP001308005"/>
    </source>
</evidence>
<dbReference type="InterPro" id="IPR027417">
    <property type="entry name" value="P-loop_NTPase"/>
</dbReference>
<protein>
    <submittedName>
        <fullName evidence="2">AAA family ATPase</fullName>
    </submittedName>
</protein>
<feature type="domain" description="Orc1-like AAA ATPase" evidence="1">
    <location>
        <begin position="30"/>
        <end position="158"/>
    </location>
</feature>
<reference evidence="3" key="1">
    <citation type="submission" date="2023-07" db="EMBL/GenBank/DDBJ databases">
        <title>The carbon used by Thiothrix.</title>
        <authorList>
            <person name="Chen L."/>
        </authorList>
    </citation>
    <scope>NUCLEOTIDE SEQUENCE [LARGE SCALE GENOMIC DNA]</scope>
</reference>
<keyword evidence="3" id="KW-1185">Reference proteome</keyword>
<dbReference type="Proteomes" id="UP001308005">
    <property type="component" value="Unassembled WGS sequence"/>
</dbReference>
<dbReference type="Gene3D" id="3.40.50.300">
    <property type="entry name" value="P-loop containing nucleotide triphosphate hydrolases"/>
    <property type="match status" value="1"/>
</dbReference>
<comment type="caution">
    <text evidence="2">The sequence shown here is derived from an EMBL/GenBank/DDBJ whole genome shotgun (WGS) entry which is preliminary data.</text>
</comment>
<dbReference type="EMBL" id="JAYMYJ010000160">
    <property type="protein sequence ID" value="MEB4593536.1"/>
    <property type="molecule type" value="Genomic_DNA"/>
</dbReference>
<gene>
    <name evidence="2" type="ORF">VSS37_21340</name>
</gene>
<organism evidence="2 3">
    <name type="scientific">Candidatus Thiothrix phosphatis</name>
    <dbReference type="NCBI Taxonomy" id="3112415"/>
    <lineage>
        <taxon>Bacteria</taxon>
        <taxon>Pseudomonadati</taxon>
        <taxon>Pseudomonadota</taxon>
        <taxon>Gammaproteobacteria</taxon>
        <taxon>Thiotrichales</taxon>
        <taxon>Thiotrichaceae</taxon>
        <taxon>Thiothrix</taxon>
    </lineage>
</organism>